<name>A0ABD1VNN8_9LAMI</name>
<protein>
    <recommendedName>
        <fullName evidence="4">Ribosomal protein L2</fullName>
    </recommendedName>
</protein>
<feature type="compositionally biased region" description="Basic and acidic residues" evidence="1">
    <location>
        <begin position="1"/>
        <end position="10"/>
    </location>
</feature>
<dbReference type="EMBL" id="JBFOLJ010000005">
    <property type="protein sequence ID" value="KAL2538933.1"/>
    <property type="molecule type" value="Genomic_DNA"/>
</dbReference>
<keyword evidence="3" id="KW-1185">Reference proteome</keyword>
<reference evidence="3" key="1">
    <citation type="submission" date="2024-07" db="EMBL/GenBank/DDBJ databases">
        <title>Two chromosome-level genome assemblies of Korean endemic species Abeliophyllum distichum and Forsythia ovata (Oleaceae).</title>
        <authorList>
            <person name="Jang H."/>
        </authorList>
    </citation>
    <scope>NUCLEOTIDE SEQUENCE [LARGE SCALE GENOMIC DNA]</scope>
</reference>
<comment type="caution">
    <text evidence="2">The sequence shown here is derived from an EMBL/GenBank/DDBJ whole genome shotgun (WGS) entry which is preliminary data.</text>
</comment>
<dbReference type="AlphaFoldDB" id="A0ABD1VNN8"/>
<evidence type="ECO:0000256" key="1">
    <source>
        <dbReference type="SAM" id="MobiDB-lite"/>
    </source>
</evidence>
<organism evidence="2 3">
    <name type="scientific">Forsythia ovata</name>
    <dbReference type="NCBI Taxonomy" id="205694"/>
    <lineage>
        <taxon>Eukaryota</taxon>
        <taxon>Viridiplantae</taxon>
        <taxon>Streptophyta</taxon>
        <taxon>Embryophyta</taxon>
        <taxon>Tracheophyta</taxon>
        <taxon>Spermatophyta</taxon>
        <taxon>Magnoliopsida</taxon>
        <taxon>eudicotyledons</taxon>
        <taxon>Gunneridae</taxon>
        <taxon>Pentapetalae</taxon>
        <taxon>asterids</taxon>
        <taxon>lamiids</taxon>
        <taxon>Lamiales</taxon>
        <taxon>Oleaceae</taxon>
        <taxon>Forsythieae</taxon>
        <taxon>Forsythia</taxon>
    </lineage>
</organism>
<dbReference type="Proteomes" id="UP001604277">
    <property type="component" value="Unassembled WGS sequence"/>
</dbReference>
<gene>
    <name evidence="2" type="ORF">Fot_20324</name>
</gene>
<feature type="compositionally biased region" description="Polar residues" evidence="1">
    <location>
        <begin position="193"/>
        <end position="212"/>
    </location>
</feature>
<proteinExistence type="predicted"/>
<evidence type="ECO:0000313" key="3">
    <source>
        <dbReference type="Proteomes" id="UP001604277"/>
    </source>
</evidence>
<feature type="region of interest" description="Disordered" evidence="1">
    <location>
        <begin position="179"/>
        <end position="212"/>
    </location>
</feature>
<evidence type="ECO:0000313" key="2">
    <source>
        <dbReference type="EMBL" id="KAL2538933.1"/>
    </source>
</evidence>
<evidence type="ECO:0008006" key="4">
    <source>
        <dbReference type="Google" id="ProtNLM"/>
    </source>
</evidence>
<sequence>MDIKEQEEPRQAPTAVTSNKKLKDNTRSQFFQIAHPMGAFNKAHIGLRYKRFARPPQGIRVTKGRAKIRQSIGLWEEGTALTGPWTTAQRCLPGFFLEGDGEEADDSVVERNPVLRLRLGHSASSPLGTRPFSLSQLRIRPGSQSSTWDSAIQPVLHLGLSHLASPNLGLGHSASPNLGLGLTASPPRGTRPFSLSQLGTRPGSQFLTRDSA</sequence>
<feature type="region of interest" description="Disordered" evidence="1">
    <location>
        <begin position="1"/>
        <end position="23"/>
    </location>
</feature>
<accession>A0ABD1VNN8</accession>